<name>A0A2Z5WAZ1_STRAG</name>
<evidence type="ECO:0000256" key="5">
    <source>
        <dbReference type="SAM" id="MobiDB-lite"/>
    </source>
</evidence>
<evidence type="ECO:0000256" key="4">
    <source>
        <dbReference type="PIRSR" id="PIRSR638970-1"/>
    </source>
</evidence>
<dbReference type="Pfam" id="PF02278">
    <property type="entry name" value="Lyase_8"/>
    <property type="match status" value="1"/>
</dbReference>
<dbReference type="PANTHER" id="PTHR38481:SF1">
    <property type="entry name" value="HYALURONATE LYASE"/>
    <property type="match status" value="1"/>
</dbReference>
<dbReference type="GO" id="GO:0005576">
    <property type="term" value="C:extracellular region"/>
    <property type="evidence" value="ECO:0007669"/>
    <property type="project" value="InterPro"/>
</dbReference>
<organism evidence="9">
    <name type="scientific">Streptococcus agalactiae</name>
    <dbReference type="NCBI Taxonomy" id="1311"/>
    <lineage>
        <taxon>Bacteria</taxon>
        <taxon>Bacillati</taxon>
        <taxon>Bacillota</taxon>
        <taxon>Bacilli</taxon>
        <taxon>Lactobacillales</taxon>
        <taxon>Streptococcaceae</taxon>
        <taxon>Streptococcus</taxon>
    </lineage>
</organism>
<dbReference type="CDD" id="cd01083">
    <property type="entry name" value="GAG_Lyase"/>
    <property type="match status" value="1"/>
</dbReference>
<dbReference type="AlphaFoldDB" id="A0A2Z5WAZ1"/>
<dbReference type="InterPro" id="IPR014718">
    <property type="entry name" value="GH-type_carb-bd"/>
</dbReference>
<protein>
    <submittedName>
        <fullName evidence="9">Hyaluronate lyase</fullName>
    </submittedName>
</protein>
<dbReference type="SUPFAM" id="SSF49863">
    <property type="entry name" value="Hyaluronate lyase-like, C-terminal domain"/>
    <property type="match status" value="1"/>
</dbReference>
<evidence type="ECO:0000259" key="7">
    <source>
        <dbReference type="Pfam" id="PF02884"/>
    </source>
</evidence>
<feature type="domain" description="Polysaccharide lyase family 8 central" evidence="6">
    <location>
        <begin position="238"/>
        <end position="512"/>
    </location>
</feature>
<evidence type="ECO:0000256" key="2">
    <source>
        <dbReference type="ARBA" id="ARBA00022729"/>
    </source>
</evidence>
<evidence type="ECO:0000256" key="1">
    <source>
        <dbReference type="ARBA" id="ARBA00006699"/>
    </source>
</evidence>
<feature type="compositionally biased region" description="Basic and acidic residues" evidence="5">
    <location>
        <begin position="313"/>
        <end position="338"/>
    </location>
</feature>
<dbReference type="GO" id="GO:0016837">
    <property type="term" value="F:carbon-oxygen lyase activity, acting on polysaccharides"/>
    <property type="evidence" value="ECO:0007669"/>
    <property type="project" value="UniProtKB-ARBA"/>
</dbReference>
<evidence type="ECO:0000259" key="6">
    <source>
        <dbReference type="Pfam" id="PF02278"/>
    </source>
</evidence>
<dbReference type="InterPro" id="IPR011071">
    <property type="entry name" value="Lyase_8-like_C"/>
</dbReference>
<feature type="active site" evidence="4">
    <location>
        <position position="154"/>
    </location>
</feature>
<dbReference type="Gene3D" id="1.50.10.100">
    <property type="entry name" value="Chondroitin AC/alginate lyase"/>
    <property type="match status" value="1"/>
</dbReference>
<dbReference type="InterPro" id="IPR038970">
    <property type="entry name" value="Lyase_8"/>
</dbReference>
<dbReference type="InterPro" id="IPR003159">
    <property type="entry name" value="Lyase_8_central_dom"/>
</dbReference>
<sequence length="596" mass="67697">MNNYFTDAEIKTYTDPIEHFVPDAGYFRKTLVNPFKALGGNLVDMGRVKIIEGLLRKDNTIIEKTSHSLKNLFTTATKAEGFYADGSYIDHTNVAYTGAYGNVLIDGLTQLLPIIQETDYKISNQELDMVYKWINQSFLPLIVKGELMDMSRGRSISREAASSHSAAVEVLRGFLRLANMSNEERNLDLKSTIKTIITSNKFYNVFNNLKSYSDIANMNKLLNDSTVATKPLKSNLSTFNSMDRLAYYNAEKDFGFALSLHSKRTLNYEGMNDENTRGWYTGDGMFYLYNSDQSHYSNHFWPTVNPYKMAGTTEKDAKREDTTKDFMSKHSKDAKEKNGQVTGTSDFVGSVKLNNHFALAAMDFTNWDRTLTAQKGWVILNDKIVFLGSNIKNTNGIGNVSTTIDQRKDDSKTPYTTYVNGKTIDLKQASSQQFTDTKSVFLESKEPGRNIGYIFFKNSTIDIERKEQTGTWNSINRTSKNTSIVSNPFITISQNHDNKGDSYGYMMVPNIDRTSFDKLANSKEVELLENSSKQQVIYDKNSQTWAVIKHDNQESLINNQFKMNKAGLYLVQKVGNDYQNVYYQPQTMTKTDQLAI</sequence>
<reference evidence="9" key="1">
    <citation type="submission" date="2017-12" db="EMBL/GenBank/DDBJ databases">
        <title>Streptococcus agalactiae, cps cluster and flanking regions.</title>
        <authorList>
            <person name="Nagano N."/>
            <person name="Nagano Y."/>
            <person name="Suzuki M."/>
            <person name="Kimura K."/>
            <person name="Arakawa Y."/>
        </authorList>
    </citation>
    <scope>NUCLEOTIDE SEQUENCE</scope>
    <source>
        <strain evidence="9">SU12</strain>
    </source>
</reference>
<proteinExistence type="inferred from homology"/>
<dbReference type="InterPro" id="IPR004103">
    <property type="entry name" value="Lyase_8_C"/>
</dbReference>
<dbReference type="GO" id="GO:0030246">
    <property type="term" value="F:carbohydrate binding"/>
    <property type="evidence" value="ECO:0007669"/>
    <property type="project" value="InterPro"/>
</dbReference>
<dbReference type="SUPFAM" id="SSF74650">
    <property type="entry name" value="Galactose mutarotase-like"/>
    <property type="match status" value="1"/>
</dbReference>
<comment type="similarity">
    <text evidence="1">Belongs to the polysaccharide lyase 8 family.</text>
</comment>
<evidence type="ECO:0000256" key="3">
    <source>
        <dbReference type="ARBA" id="ARBA00023239"/>
    </source>
</evidence>
<dbReference type="InterPro" id="IPR012970">
    <property type="entry name" value="Lyase_8_alpha_N"/>
</dbReference>
<feature type="active site" evidence="4">
    <location>
        <position position="100"/>
    </location>
</feature>
<keyword evidence="3 9" id="KW-0456">Lyase</keyword>
<feature type="domain" description="Polysaccharide lyase family 8 C-terminal" evidence="7">
    <location>
        <begin position="527"/>
        <end position="592"/>
    </location>
</feature>
<dbReference type="SUPFAM" id="SSF48230">
    <property type="entry name" value="Chondroitin AC/alginate lyase"/>
    <property type="match status" value="1"/>
</dbReference>
<accession>A0A2Z5WAZ1</accession>
<dbReference type="PANTHER" id="PTHR38481">
    <property type="entry name" value="HYALURONATE LYASE"/>
    <property type="match status" value="1"/>
</dbReference>
<evidence type="ECO:0000259" key="8">
    <source>
        <dbReference type="Pfam" id="PF08124"/>
    </source>
</evidence>
<dbReference type="EMBL" id="LC341249">
    <property type="protein sequence ID" value="BBB87118.1"/>
    <property type="molecule type" value="Genomic_DNA"/>
</dbReference>
<evidence type="ECO:0000313" key="9">
    <source>
        <dbReference type="EMBL" id="BBB87118.1"/>
    </source>
</evidence>
<dbReference type="GO" id="GO:0005975">
    <property type="term" value="P:carbohydrate metabolic process"/>
    <property type="evidence" value="ECO:0007669"/>
    <property type="project" value="InterPro"/>
</dbReference>
<feature type="active site" evidence="4">
    <location>
        <position position="91"/>
    </location>
</feature>
<dbReference type="Gene3D" id="2.70.98.10">
    <property type="match status" value="1"/>
</dbReference>
<dbReference type="InterPro" id="IPR008929">
    <property type="entry name" value="Chondroitin_lyas"/>
</dbReference>
<dbReference type="InterPro" id="IPR011013">
    <property type="entry name" value="Gal_mutarotase_sf_dom"/>
</dbReference>
<keyword evidence="2" id="KW-0732">Signal</keyword>
<dbReference type="Pfam" id="PF08124">
    <property type="entry name" value="Lyase_8_N"/>
    <property type="match status" value="1"/>
</dbReference>
<dbReference type="Pfam" id="PF02884">
    <property type="entry name" value="Lyase_8_C"/>
    <property type="match status" value="1"/>
</dbReference>
<feature type="domain" description="Polysaccharide lyase 8 N-terminal alpha-helical" evidence="8">
    <location>
        <begin position="1"/>
        <end position="195"/>
    </location>
</feature>
<dbReference type="Gene3D" id="2.60.220.10">
    <property type="entry name" value="Polysaccharide lyase family 8-like, C-terminal"/>
    <property type="match status" value="1"/>
</dbReference>
<feature type="region of interest" description="Disordered" evidence="5">
    <location>
        <begin position="313"/>
        <end position="340"/>
    </location>
</feature>